<sequence length="222" mass="25252">MAGRPKKVESEIDTIEKTKEDLNEDIIKSLQKENKELKAQLNEIIKKLSVTETVTSNIEKEDKYKEINPLKAIKVISLTDGGVSLKTNTNGTGKYFRFDKFGHSISITYSDLQDVIAMNRTFIEDGSVYICDEDVVKNNYLNECYNKFLTIDKITNILSFDKDDIEDMIKNTTEAIQETIISLIVKKINNNEYVDMNKVSVIGNACKNPCDIYSLALSKRVK</sequence>
<proteinExistence type="predicted"/>
<evidence type="ECO:0000256" key="1">
    <source>
        <dbReference type="SAM" id="Coils"/>
    </source>
</evidence>
<reference evidence="2" key="1">
    <citation type="journal article" date="2021" name="Proc. Natl. Acad. Sci. U.S.A.">
        <title>A Catalog of Tens of Thousands of Viruses from Human Metagenomes Reveals Hidden Associations with Chronic Diseases.</title>
        <authorList>
            <person name="Tisza M.J."/>
            <person name="Buck C.B."/>
        </authorList>
    </citation>
    <scope>NUCLEOTIDE SEQUENCE</scope>
    <source>
        <strain evidence="2">Ctr2f5</strain>
    </source>
</reference>
<dbReference type="EMBL" id="BK015639">
    <property type="protein sequence ID" value="DAE17348.1"/>
    <property type="molecule type" value="Genomic_DNA"/>
</dbReference>
<protein>
    <submittedName>
        <fullName evidence="2">Uncharacterized protein</fullName>
    </submittedName>
</protein>
<keyword evidence="1" id="KW-0175">Coiled coil</keyword>
<organism evidence="2">
    <name type="scientific">Siphoviridae sp. ctr2f5</name>
    <dbReference type="NCBI Taxonomy" id="2825684"/>
    <lineage>
        <taxon>Viruses</taxon>
        <taxon>Duplodnaviria</taxon>
        <taxon>Heunggongvirae</taxon>
        <taxon>Uroviricota</taxon>
        <taxon>Caudoviricetes</taxon>
    </lineage>
</organism>
<evidence type="ECO:0000313" key="2">
    <source>
        <dbReference type="EMBL" id="DAE17348.1"/>
    </source>
</evidence>
<name>A0A8S5QFN6_9CAUD</name>
<feature type="coiled-coil region" evidence="1">
    <location>
        <begin position="12"/>
        <end position="47"/>
    </location>
</feature>
<accession>A0A8S5QFN6</accession>